<dbReference type="Gene3D" id="1.10.472.10">
    <property type="entry name" value="Cyclin-like"/>
    <property type="match status" value="2"/>
</dbReference>
<dbReference type="AlphaFoldDB" id="A0A1E7FX72"/>
<evidence type="ECO:0000313" key="3">
    <source>
        <dbReference type="Proteomes" id="UP000095751"/>
    </source>
</evidence>
<gene>
    <name evidence="2" type="ORF">FRACYDRAFT_232895</name>
</gene>
<keyword evidence="3" id="KW-1185">Reference proteome</keyword>
<accession>A0A1E7FX72</accession>
<dbReference type="InParanoid" id="A0A1E7FX72"/>
<dbReference type="KEGG" id="fcy:FRACYDRAFT_232895"/>
<feature type="compositionally biased region" description="Polar residues" evidence="1">
    <location>
        <begin position="281"/>
        <end position="292"/>
    </location>
</feature>
<evidence type="ECO:0000313" key="2">
    <source>
        <dbReference type="EMBL" id="OEU22736.1"/>
    </source>
</evidence>
<sequence>MSRRPTQTESLGDTAKKISHIFCGLKLINDLKEVNPKAFVRNLCTGNFEMSSQAKCWMYDTSSLNECREQACDSNNTQQYSTRGTGRGSPRVRKFACGYYNRRKSAATNTANTTPTTDPSSTTISQHDQETLVHFHAHQIQKLIGPNAVFPLLKRGSSVLSTAIMLFKKFYLSNSVIDFHPRNIAAASALLAVKTDCERNIPIDVLSHATLVVEMRAQNDPLCGDELRAVTIEEIEAAERALLEGCDYRLRSHQPYGAIKVLVSDVASFIMESRENNTTITTDYSLDTGSSKSCDDDGRTTSPRSVVYEQQQQQHDDHDDHHLDTLCERALSVAQTALVYSDINFLFPPGQIAFAASSKELSEYEKQVSKIITNLENCPAIDLELFSPLWQYHQRRYARTAERQAIKIRRAIFTASRLRFMTGAAANAFQFQTTTTTSHTPAFVPTSPQQRQPPPSFAYHHQQHQHNHNHHHHYNHSRYYHQANHYEGEIRRKRVREDENTWTRPHHKIARVTPINTPFM</sequence>
<dbReference type="OrthoDB" id="340962at2759"/>
<proteinExistence type="predicted"/>
<evidence type="ECO:0008006" key="4">
    <source>
        <dbReference type="Google" id="ProtNLM"/>
    </source>
</evidence>
<evidence type="ECO:0000256" key="1">
    <source>
        <dbReference type="SAM" id="MobiDB-lite"/>
    </source>
</evidence>
<feature type="compositionally biased region" description="Low complexity" evidence="1">
    <location>
        <begin position="438"/>
        <end position="450"/>
    </location>
</feature>
<dbReference type="SUPFAM" id="SSF47954">
    <property type="entry name" value="Cyclin-like"/>
    <property type="match status" value="1"/>
</dbReference>
<dbReference type="Proteomes" id="UP000095751">
    <property type="component" value="Unassembled WGS sequence"/>
</dbReference>
<dbReference type="InterPro" id="IPR036915">
    <property type="entry name" value="Cyclin-like_sf"/>
</dbReference>
<feature type="region of interest" description="Disordered" evidence="1">
    <location>
        <begin position="438"/>
        <end position="460"/>
    </location>
</feature>
<reference evidence="2 3" key="1">
    <citation type="submission" date="2016-09" db="EMBL/GenBank/DDBJ databases">
        <title>Extensive genetic diversity and differential bi-allelic expression allows diatom success in the polar Southern Ocean.</title>
        <authorList>
            <consortium name="DOE Joint Genome Institute"/>
            <person name="Mock T."/>
            <person name="Otillar R.P."/>
            <person name="Strauss J."/>
            <person name="Dupont C."/>
            <person name="Frickenhaus S."/>
            <person name="Maumus F."/>
            <person name="Mcmullan M."/>
            <person name="Sanges R."/>
            <person name="Schmutz J."/>
            <person name="Toseland A."/>
            <person name="Valas R."/>
            <person name="Veluchamy A."/>
            <person name="Ward B.J."/>
            <person name="Allen A."/>
            <person name="Barry K."/>
            <person name="Falciatore A."/>
            <person name="Ferrante M."/>
            <person name="Fortunato A.E."/>
            <person name="Gloeckner G."/>
            <person name="Gruber A."/>
            <person name="Hipkin R."/>
            <person name="Janech M."/>
            <person name="Kroth P."/>
            <person name="Leese F."/>
            <person name="Lindquist E."/>
            <person name="Lyon B.R."/>
            <person name="Martin J."/>
            <person name="Mayer C."/>
            <person name="Parker M."/>
            <person name="Quesneville H."/>
            <person name="Raymond J."/>
            <person name="Uhlig C."/>
            <person name="Valentin K.U."/>
            <person name="Worden A.Z."/>
            <person name="Armbrust E.V."/>
            <person name="Bowler C."/>
            <person name="Green B."/>
            <person name="Moulton V."/>
            <person name="Van Oosterhout C."/>
            <person name="Grigoriev I."/>
        </authorList>
    </citation>
    <scope>NUCLEOTIDE SEQUENCE [LARGE SCALE GENOMIC DNA]</scope>
    <source>
        <strain evidence="2 3">CCMP1102</strain>
    </source>
</reference>
<feature type="region of interest" description="Disordered" evidence="1">
    <location>
        <begin position="281"/>
        <end position="319"/>
    </location>
</feature>
<dbReference type="EMBL" id="KV784353">
    <property type="protein sequence ID" value="OEU22736.1"/>
    <property type="molecule type" value="Genomic_DNA"/>
</dbReference>
<protein>
    <recommendedName>
        <fullName evidence="4">Cyclin N-terminal domain-containing protein</fullName>
    </recommendedName>
</protein>
<organism evidence="2 3">
    <name type="scientific">Fragilariopsis cylindrus CCMP1102</name>
    <dbReference type="NCBI Taxonomy" id="635003"/>
    <lineage>
        <taxon>Eukaryota</taxon>
        <taxon>Sar</taxon>
        <taxon>Stramenopiles</taxon>
        <taxon>Ochrophyta</taxon>
        <taxon>Bacillariophyta</taxon>
        <taxon>Bacillariophyceae</taxon>
        <taxon>Bacillariophycidae</taxon>
        <taxon>Bacillariales</taxon>
        <taxon>Bacillariaceae</taxon>
        <taxon>Fragilariopsis</taxon>
    </lineage>
</organism>
<name>A0A1E7FX72_9STRA</name>